<name>A0ABW4JL04_9BACL</name>
<dbReference type="InterPro" id="IPR003675">
    <property type="entry name" value="Rce1/LyrA-like_dom"/>
</dbReference>
<dbReference type="SUPFAM" id="SSF81301">
    <property type="entry name" value="Nucleotidyltransferase"/>
    <property type="match status" value="1"/>
</dbReference>
<organism evidence="3 4">
    <name type="scientific">Alicyclobacillus fodiniaquatilis</name>
    <dbReference type="NCBI Taxonomy" id="1661150"/>
    <lineage>
        <taxon>Bacteria</taxon>
        <taxon>Bacillati</taxon>
        <taxon>Bacillota</taxon>
        <taxon>Bacilli</taxon>
        <taxon>Bacillales</taxon>
        <taxon>Alicyclobacillaceae</taxon>
        <taxon>Alicyclobacillus</taxon>
    </lineage>
</organism>
<sequence>MHRWTEIPRRLGEERQPLRTIYMCFFAVFGTLANLYVGRLQGVVALVYLIVSVGSLAIVLPFFRRSLFRKADPLYTHRLSGAPWSLTGWRIYLYFIVPACFVAIIQSFSTLIGLFLEFNQSNVPTQPSVNDYITPFLAGTEEIWRWSMIGTVVLIGRLVMRRSWENGKVRGAVFTVAFVLSSVSFGAGHILEFSRDRLQALLLFSMLGALLALMTIVTGRILLVMCTHIAYDLWVTALADVHGYQAALGLLVYVVLLLAPVVTLIWHRRLFDVSPTWRERVTLSAHQATWQEDYQAVAQELGAVFCRRKKLHVDHVGSTSVPGLLARPIIDVQVGVSSPRLKRRERKQLTRLGYEVCGTVYVRDRLDLRRSQGQAVNVYLVEAYGKIAHANIQIREYLLSEPRIAAEYAALKQRVLADGCLREDSYINAKRPFIAKLLQDIYANTEL</sequence>
<keyword evidence="1" id="KW-0472">Membrane</keyword>
<feature type="transmembrane region" description="Helical" evidence="1">
    <location>
        <begin position="43"/>
        <end position="63"/>
    </location>
</feature>
<feature type="transmembrane region" description="Helical" evidence="1">
    <location>
        <begin position="197"/>
        <end position="214"/>
    </location>
</feature>
<feature type="transmembrane region" description="Helical" evidence="1">
    <location>
        <begin position="172"/>
        <end position="191"/>
    </location>
</feature>
<dbReference type="Pfam" id="PF04229">
    <property type="entry name" value="GrpB"/>
    <property type="match status" value="1"/>
</dbReference>
<evidence type="ECO:0000256" key="1">
    <source>
        <dbReference type="SAM" id="Phobius"/>
    </source>
</evidence>
<feature type="transmembrane region" description="Helical" evidence="1">
    <location>
        <begin position="143"/>
        <end position="160"/>
    </location>
</feature>
<reference evidence="4" key="1">
    <citation type="journal article" date="2019" name="Int. J. Syst. Evol. Microbiol.">
        <title>The Global Catalogue of Microorganisms (GCM) 10K type strain sequencing project: providing services to taxonomists for standard genome sequencing and annotation.</title>
        <authorList>
            <consortium name="The Broad Institute Genomics Platform"/>
            <consortium name="The Broad Institute Genome Sequencing Center for Infectious Disease"/>
            <person name="Wu L."/>
            <person name="Ma J."/>
        </authorList>
    </citation>
    <scope>NUCLEOTIDE SEQUENCE [LARGE SCALE GENOMIC DNA]</scope>
    <source>
        <strain evidence="4">CGMCC 1.12286</strain>
    </source>
</reference>
<accession>A0ABW4JL04</accession>
<feature type="transmembrane region" description="Helical" evidence="1">
    <location>
        <begin position="20"/>
        <end position="37"/>
    </location>
</feature>
<dbReference type="Pfam" id="PF02517">
    <property type="entry name" value="Rce1-like"/>
    <property type="match status" value="1"/>
</dbReference>
<keyword evidence="4" id="KW-1185">Reference proteome</keyword>
<dbReference type="RefSeq" id="WP_377944951.1">
    <property type="nucleotide sequence ID" value="NZ_JBHUCX010000083.1"/>
</dbReference>
<keyword evidence="1" id="KW-0812">Transmembrane</keyword>
<comment type="caution">
    <text evidence="3">The sequence shown here is derived from an EMBL/GenBank/DDBJ whole genome shotgun (WGS) entry which is preliminary data.</text>
</comment>
<evidence type="ECO:0000259" key="2">
    <source>
        <dbReference type="Pfam" id="PF02517"/>
    </source>
</evidence>
<dbReference type="InterPro" id="IPR043519">
    <property type="entry name" value="NT_sf"/>
</dbReference>
<dbReference type="PANTHER" id="PTHR34822">
    <property type="entry name" value="GRPB DOMAIN PROTEIN (AFU_ORTHOLOGUE AFUA_1G01530)"/>
    <property type="match status" value="1"/>
</dbReference>
<protein>
    <submittedName>
        <fullName evidence="3">GrpB family protein</fullName>
    </submittedName>
</protein>
<feature type="transmembrane region" description="Helical" evidence="1">
    <location>
        <begin position="91"/>
        <end position="116"/>
    </location>
</feature>
<dbReference type="EMBL" id="JBHUCX010000083">
    <property type="protein sequence ID" value="MFD1677041.1"/>
    <property type="molecule type" value="Genomic_DNA"/>
</dbReference>
<keyword evidence="1" id="KW-1133">Transmembrane helix</keyword>
<gene>
    <name evidence="3" type="ORF">ACFSB2_20410</name>
</gene>
<dbReference type="PANTHER" id="PTHR34822:SF1">
    <property type="entry name" value="GRPB FAMILY PROTEIN"/>
    <property type="match status" value="1"/>
</dbReference>
<evidence type="ECO:0000313" key="4">
    <source>
        <dbReference type="Proteomes" id="UP001597079"/>
    </source>
</evidence>
<dbReference type="Proteomes" id="UP001597079">
    <property type="component" value="Unassembled WGS sequence"/>
</dbReference>
<proteinExistence type="predicted"/>
<feature type="domain" description="CAAX prenyl protease 2/Lysostaphin resistance protein A-like" evidence="2">
    <location>
        <begin position="163"/>
        <end position="233"/>
    </location>
</feature>
<evidence type="ECO:0000313" key="3">
    <source>
        <dbReference type="EMBL" id="MFD1677041.1"/>
    </source>
</evidence>
<dbReference type="InterPro" id="IPR007344">
    <property type="entry name" value="GrpB/CoaE"/>
</dbReference>
<dbReference type="Gene3D" id="3.30.460.10">
    <property type="entry name" value="Beta Polymerase, domain 2"/>
    <property type="match status" value="1"/>
</dbReference>
<feature type="transmembrane region" description="Helical" evidence="1">
    <location>
        <begin position="245"/>
        <end position="266"/>
    </location>
</feature>